<feature type="DNA-binding region" description="H-T-H motif" evidence="2">
    <location>
        <begin position="39"/>
        <end position="58"/>
    </location>
</feature>
<reference evidence="5" key="1">
    <citation type="submission" date="2023-06" db="EMBL/GenBank/DDBJ databases">
        <title>Identification and characterization of horizontal gene transfer across gut microbiota members of farm animals based on homology search.</title>
        <authorList>
            <person name="Zeman M."/>
            <person name="Kubasova T."/>
            <person name="Jahodarova E."/>
            <person name="Nykrynova M."/>
            <person name="Rychlik I."/>
        </authorList>
    </citation>
    <scope>NUCLEOTIDE SEQUENCE [LARGE SCALE GENOMIC DNA]</scope>
    <source>
        <strain evidence="5">161_Gplus</strain>
    </source>
</reference>
<gene>
    <name evidence="4" type="ORF">QUW44_03710</name>
</gene>
<dbReference type="Proteomes" id="UP001529343">
    <property type="component" value="Unassembled WGS sequence"/>
</dbReference>
<dbReference type="SUPFAM" id="SSF46689">
    <property type="entry name" value="Homeodomain-like"/>
    <property type="match status" value="1"/>
</dbReference>
<reference evidence="4 5" key="2">
    <citation type="submission" date="2023-06" db="EMBL/GenBank/DDBJ databases">
        <authorList>
            <person name="Zeman M."/>
            <person name="Kubasova T."/>
            <person name="Jahodarova E."/>
            <person name="Nykrynova M."/>
            <person name="Rychlik I."/>
        </authorList>
    </citation>
    <scope>NUCLEOTIDE SEQUENCE [LARGE SCALE GENOMIC DNA]</scope>
    <source>
        <strain evidence="4 5">161_Gplus</strain>
    </source>
</reference>
<dbReference type="InterPro" id="IPR001647">
    <property type="entry name" value="HTH_TetR"/>
</dbReference>
<keyword evidence="5" id="KW-1185">Reference proteome</keyword>
<evidence type="ECO:0000256" key="1">
    <source>
        <dbReference type="ARBA" id="ARBA00023125"/>
    </source>
</evidence>
<accession>A0ABT7UX44</accession>
<organism evidence="4 5">
    <name type="scientific">Limosilactobacillus pontis</name>
    <dbReference type="NCBI Taxonomy" id="35787"/>
    <lineage>
        <taxon>Bacteria</taxon>
        <taxon>Bacillati</taxon>
        <taxon>Bacillota</taxon>
        <taxon>Bacilli</taxon>
        <taxon>Lactobacillales</taxon>
        <taxon>Lactobacillaceae</taxon>
        <taxon>Limosilactobacillus</taxon>
    </lineage>
</organism>
<evidence type="ECO:0000313" key="4">
    <source>
        <dbReference type="EMBL" id="MDM8266276.1"/>
    </source>
</evidence>
<keyword evidence="1 2" id="KW-0238">DNA-binding</keyword>
<evidence type="ECO:0000256" key="2">
    <source>
        <dbReference type="PROSITE-ProRule" id="PRU00335"/>
    </source>
</evidence>
<dbReference type="Gene3D" id="1.10.357.10">
    <property type="entry name" value="Tetracycline Repressor, domain 2"/>
    <property type="match status" value="1"/>
</dbReference>
<sequence length="198" mass="22822">MSTNSLQTRKTDRRTTYTINLIKDCFLELIQKLPYSQITVTRLCRTADLSRSTFYLHFDSITDVLNAVLDDALLAIPKSHFSDDSQDLSIDYLKKNESLIPACQRVGSSSKYRKLLLDPDLSEYIVGRIMAHERNKVVPSIQRKTGLSTRDAETLFLYILHGSFAVNRANHFQKNDEWYHQVQLLNAFTMGGYESLRH</sequence>
<dbReference type="EMBL" id="JAUDDW010000009">
    <property type="protein sequence ID" value="MDM8266276.1"/>
    <property type="molecule type" value="Genomic_DNA"/>
</dbReference>
<evidence type="ECO:0000259" key="3">
    <source>
        <dbReference type="PROSITE" id="PS50977"/>
    </source>
</evidence>
<feature type="domain" description="HTH tetR-type" evidence="3">
    <location>
        <begin position="16"/>
        <end position="76"/>
    </location>
</feature>
<comment type="caution">
    <text evidence="4">The sequence shown here is derived from an EMBL/GenBank/DDBJ whole genome shotgun (WGS) entry which is preliminary data.</text>
</comment>
<protein>
    <submittedName>
        <fullName evidence="4">TetR/AcrR family transcriptional regulator</fullName>
    </submittedName>
</protein>
<proteinExistence type="predicted"/>
<name>A0ABT7UX44_9LACO</name>
<dbReference type="RefSeq" id="WP_289585950.1">
    <property type="nucleotide sequence ID" value="NZ_JAUDDW010000009.1"/>
</dbReference>
<evidence type="ECO:0000313" key="5">
    <source>
        <dbReference type="Proteomes" id="UP001529343"/>
    </source>
</evidence>
<dbReference type="InterPro" id="IPR009057">
    <property type="entry name" value="Homeodomain-like_sf"/>
</dbReference>
<dbReference type="PROSITE" id="PS50977">
    <property type="entry name" value="HTH_TETR_2"/>
    <property type="match status" value="1"/>
</dbReference>